<sequence length="96" mass="11313">MYYKLRLFTSLLILGSTCNFNEEFKLYGISGKVGGTVYVTFVEYTYLRAFDNIHQSIHRYRLSSPLGYYSNNEKYHFCCYIMLSYCSLLLYSVFLG</sequence>
<dbReference type="AlphaFoldDB" id="A0A0B1TR64"/>
<name>A0A0B1TR64_OESDE</name>
<evidence type="ECO:0000256" key="1">
    <source>
        <dbReference type="SAM" id="Phobius"/>
    </source>
</evidence>
<proteinExistence type="predicted"/>
<feature type="signal peptide" evidence="2">
    <location>
        <begin position="1"/>
        <end position="19"/>
    </location>
</feature>
<evidence type="ECO:0000313" key="3">
    <source>
        <dbReference type="EMBL" id="KHJ97890.1"/>
    </source>
</evidence>
<evidence type="ECO:0000256" key="2">
    <source>
        <dbReference type="SAM" id="SignalP"/>
    </source>
</evidence>
<feature type="transmembrane region" description="Helical" evidence="1">
    <location>
        <begin position="74"/>
        <end position="94"/>
    </location>
</feature>
<gene>
    <name evidence="3" type="ORF">OESDEN_02129</name>
</gene>
<keyword evidence="1" id="KW-1133">Transmembrane helix</keyword>
<organism evidence="3 4">
    <name type="scientific">Oesophagostomum dentatum</name>
    <name type="common">Nodular worm</name>
    <dbReference type="NCBI Taxonomy" id="61180"/>
    <lineage>
        <taxon>Eukaryota</taxon>
        <taxon>Metazoa</taxon>
        <taxon>Ecdysozoa</taxon>
        <taxon>Nematoda</taxon>
        <taxon>Chromadorea</taxon>
        <taxon>Rhabditida</taxon>
        <taxon>Rhabditina</taxon>
        <taxon>Rhabditomorpha</taxon>
        <taxon>Strongyloidea</taxon>
        <taxon>Strongylidae</taxon>
        <taxon>Oesophagostomum</taxon>
    </lineage>
</organism>
<feature type="chain" id="PRO_5002062896" evidence="2">
    <location>
        <begin position="20"/>
        <end position="96"/>
    </location>
</feature>
<evidence type="ECO:0000313" key="4">
    <source>
        <dbReference type="Proteomes" id="UP000053660"/>
    </source>
</evidence>
<accession>A0A0B1TR64</accession>
<dbReference type="Proteomes" id="UP000053660">
    <property type="component" value="Unassembled WGS sequence"/>
</dbReference>
<keyword evidence="1" id="KW-0812">Transmembrane</keyword>
<protein>
    <submittedName>
        <fullName evidence="3">Uncharacterized protein</fullName>
    </submittedName>
</protein>
<keyword evidence="4" id="KW-1185">Reference proteome</keyword>
<keyword evidence="1" id="KW-0472">Membrane</keyword>
<keyword evidence="2" id="KW-0732">Signal</keyword>
<dbReference type="EMBL" id="KN549384">
    <property type="protein sequence ID" value="KHJ97890.1"/>
    <property type="molecule type" value="Genomic_DNA"/>
</dbReference>
<reference evidence="3 4" key="1">
    <citation type="submission" date="2014-03" db="EMBL/GenBank/DDBJ databases">
        <title>Draft genome of the hookworm Oesophagostomum dentatum.</title>
        <authorList>
            <person name="Mitreva M."/>
        </authorList>
    </citation>
    <scope>NUCLEOTIDE SEQUENCE [LARGE SCALE GENOMIC DNA]</scope>
    <source>
        <strain evidence="3 4">OD-Hann</strain>
    </source>
</reference>